<dbReference type="HAMAP" id="MF_00206">
    <property type="entry name" value="Lipoyl_synth"/>
    <property type="match status" value="1"/>
</dbReference>
<dbReference type="InterPro" id="IPR003698">
    <property type="entry name" value="Lipoyl_synth"/>
</dbReference>
<evidence type="ECO:0000256" key="4">
    <source>
        <dbReference type="ARBA" id="ARBA00022723"/>
    </source>
</evidence>
<evidence type="ECO:0000256" key="2">
    <source>
        <dbReference type="ARBA" id="ARBA00022485"/>
    </source>
</evidence>
<reference evidence="8" key="2">
    <citation type="journal article" date="2014" name="ISME J.">
        <title>Microbial stratification in low pH oxic and suboxic macroscopic growths along an acid mine drainage.</title>
        <authorList>
            <person name="Mendez-Garcia C."/>
            <person name="Mesa V."/>
            <person name="Sprenger R.R."/>
            <person name="Richter M."/>
            <person name="Diez M.S."/>
            <person name="Solano J."/>
            <person name="Bargiela R."/>
            <person name="Golyshina O.V."/>
            <person name="Manteca A."/>
            <person name="Ramos J.L."/>
            <person name="Gallego J.R."/>
            <person name="Llorente I."/>
            <person name="Martins Dos Santos V.A."/>
            <person name="Jensen O.N."/>
            <person name="Pelaez A.I."/>
            <person name="Sanchez J."/>
            <person name="Ferrer M."/>
        </authorList>
    </citation>
    <scope>NUCLEOTIDE SEQUENCE</scope>
</reference>
<dbReference type="AlphaFoldDB" id="T1BZA3"/>
<comment type="caution">
    <text evidence="8">The sequence shown here is derived from an EMBL/GenBank/DDBJ whole genome shotgun (WGS) entry which is preliminary data.</text>
</comment>
<evidence type="ECO:0000256" key="5">
    <source>
        <dbReference type="ARBA" id="ARBA00023004"/>
    </source>
</evidence>
<keyword evidence="2" id="KW-0004">4Fe-4S</keyword>
<evidence type="ECO:0000256" key="6">
    <source>
        <dbReference type="ARBA" id="ARBA00023014"/>
    </source>
</evidence>
<evidence type="ECO:0000256" key="3">
    <source>
        <dbReference type="ARBA" id="ARBA00022691"/>
    </source>
</evidence>
<accession>T1BZA3</accession>
<dbReference type="GO" id="GO:0051539">
    <property type="term" value="F:4 iron, 4 sulfur cluster binding"/>
    <property type="evidence" value="ECO:0007669"/>
    <property type="project" value="UniProtKB-KW"/>
</dbReference>
<dbReference type="GO" id="GO:0046872">
    <property type="term" value="F:metal ion binding"/>
    <property type="evidence" value="ECO:0007669"/>
    <property type="project" value="UniProtKB-KW"/>
</dbReference>
<keyword evidence="4" id="KW-0479">Metal-binding</keyword>
<dbReference type="InterPro" id="IPR007197">
    <property type="entry name" value="rSAM"/>
</dbReference>
<dbReference type="SUPFAM" id="SSF102114">
    <property type="entry name" value="Radical SAM enzymes"/>
    <property type="match status" value="1"/>
</dbReference>
<evidence type="ECO:0000256" key="1">
    <source>
        <dbReference type="ARBA" id="ARBA00001966"/>
    </source>
</evidence>
<protein>
    <submittedName>
        <fullName evidence="8">Lipoic acid synthetase</fullName>
    </submittedName>
</protein>
<dbReference type="PANTHER" id="PTHR10949">
    <property type="entry name" value="LIPOYL SYNTHASE"/>
    <property type="match status" value="1"/>
</dbReference>
<dbReference type="EMBL" id="AUZY01005381">
    <property type="protein sequence ID" value="EQD59285.1"/>
    <property type="molecule type" value="Genomic_DNA"/>
</dbReference>
<keyword evidence="6" id="KW-0411">Iron-sulfur</keyword>
<feature type="non-terminal residue" evidence="8">
    <location>
        <position position="1"/>
    </location>
</feature>
<dbReference type="NCBIfam" id="NF004019">
    <property type="entry name" value="PRK05481.1"/>
    <property type="match status" value="1"/>
</dbReference>
<keyword evidence="3" id="KW-0949">S-adenosyl-L-methionine</keyword>
<keyword evidence="5" id="KW-0408">Iron</keyword>
<organism evidence="8">
    <name type="scientific">mine drainage metagenome</name>
    <dbReference type="NCBI Taxonomy" id="410659"/>
    <lineage>
        <taxon>unclassified sequences</taxon>
        <taxon>metagenomes</taxon>
        <taxon>ecological metagenomes</taxon>
    </lineage>
</organism>
<dbReference type="InterPro" id="IPR013785">
    <property type="entry name" value="Aldolase_TIM"/>
</dbReference>
<dbReference type="Gene3D" id="3.20.20.70">
    <property type="entry name" value="Aldolase class I"/>
    <property type="match status" value="1"/>
</dbReference>
<comment type="cofactor">
    <cofactor evidence="1">
        <name>[4Fe-4S] cluster</name>
        <dbReference type="ChEBI" id="CHEBI:49883"/>
    </cofactor>
</comment>
<dbReference type="PANTHER" id="PTHR10949:SF0">
    <property type="entry name" value="LIPOYL SYNTHASE, MITOCHONDRIAL"/>
    <property type="match status" value="1"/>
</dbReference>
<dbReference type="InterPro" id="IPR058240">
    <property type="entry name" value="rSAM_sf"/>
</dbReference>
<dbReference type="PROSITE" id="PS51918">
    <property type="entry name" value="RADICAL_SAM"/>
    <property type="match status" value="1"/>
</dbReference>
<name>T1BZA3_9ZZZZ</name>
<evidence type="ECO:0000259" key="7">
    <source>
        <dbReference type="PROSITE" id="PS51918"/>
    </source>
</evidence>
<dbReference type="Pfam" id="PF04055">
    <property type="entry name" value="Radical_SAM"/>
    <property type="match status" value="1"/>
</dbReference>
<reference evidence="8" key="1">
    <citation type="submission" date="2013-08" db="EMBL/GenBank/DDBJ databases">
        <authorList>
            <person name="Mendez C."/>
            <person name="Richter M."/>
            <person name="Ferrer M."/>
            <person name="Sanchez J."/>
        </authorList>
    </citation>
    <scope>NUCLEOTIDE SEQUENCE</scope>
</reference>
<evidence type="ECO:0000313" key="8">
    <source>
        <dbReference type="EMBL" id="EQD59285.1"/>
    </source>
</evidence>
<dbReference type="NCBIfam" id="NF009544">
    <property type="entry name" value="PRK12928.1"/>
    <property type="match status" value="1"/>
</dbReference>
<dbReference type="GO" id="GO:0016992">
    <property type="term" value="F:lipoate synthase activity"/>
    <property type="evidence" value="ECO:0007669"/>
    <property type="project" value="InterPro"/>
</dbReference>
<gene>
    <name evidence="8" type="ORF">B1B_08266</name>
</gene>
<proteinExistence type="inferred from homology"/>
<feature type="domain" description="Radical SAM core" evidence="7">
    <location>
        <begin position="1"/>
        <end position="169"/>
    </location>
</feature>
<sequence>YVVLTQVCRDDLEDGGAEVLSDTVRQIRQRAPSARVELLIGDLAGREGSLAKLFEQPPDVLAHNIETVRELSPSVRDPRASYERSLEVLRRARAIGSPRLVTKSSIMLGLGESEEALVRTMRDLRAAEVDLLTLGQYLRPGPEHVAVARYVPPEEFDRYRTRGLENGFAGVEAGPLVRSSYHAEELYRSAFARRGT</sequence>